<organism evidence="2 3">
    <name type="scientific">Hermetia illucens</name>
    <name type="common">Black soldier fly</name>
    <dbReference type="NCBI Taxonomy" id="343691"/>
    <lineage>
        <taxon>Eukaryota</taxon>
        <taxon>Metazoa</taxon>
        <taxon>Ecdysozoa</taxon>
        <taxon>Arthropoda</taxon>
        <taxon>Hexapoda</taxon>
        <taxon>Insecta</taxon>
        <taxon>Pterygota</taxon>
        <taxon>Neoptera</taxon>
        <taxon>Endopterygota</taxon>
        <taxon>Diptera</taxon>
        <taxon>Brachycera</taxon>
        <taxon>Stratiomyomorpha</taxon>
        <taxon>Stratiomyidae</taxon>
        <taxon>Hermetiinae</taxon>
        <taxon>Hermetia</taxon>
    </lineage>
</organism>
<gene>
    <name evidence="2" type="ORF">HERILL_LOCUS1946</name>
</gene>
<dbReference type="Proteomes" id="UP000594454">
    <property type="component" value="Chromosome 1"/>
</dbReference>
<dbReference type="InParanoid" id="A0A7R8UDB7"/>
<protein>
    <recommendedName>
        <fullName evidence="1">Mutator-like transposase domain-containing protein</fullName>
    </recommendedName>
</protein>
<dbReference type="Pfam" id="PF20700">
    <property type="entry name" value="Mutator"/>
    <property type="match status" value="1"/>
</dbReference>
<dbReference type="InterPro" id="IPR049012">
    <property type="entry name" value="Mutator_transp_dom"/>
</dbReference>
<evidence type="ECO:0000259" key="1">
    <source>
        <dbReference type="Pfam" id="PF20700"/>
    </source>
</evidence>
<sequence length="159" mass="17322">MFKRSVEKHDVKIGNYVGDGDSKTYGNPIKAKPYGDDLIVAKKECVGHVQKKMGTRLRDLVKSHVGEVPIKTANIAAVTFNEGSGALLSCMHDLGIGLGPSAHAYVKEVDAERIGRAEFNATTQTKEARIQERLDKKMKEDQYIAEGTVLYGAGIDDSV</sequence>
<dbReference type="AlphaFoldDB" id="A0A7R8UDB7"/>
<keyword evidence="3" id="KW-1185">Reference proteome</keyword>
<name>A0A7R8UDB7_HERIL</name>
<evidence type="ECO:0000313" key="3">
    <source>
        <dbReference type="Proteomes" id="UP000594454"/>
    </source>
</evidence>
<evidence type="ECO:0000313" key="2">
    <source>
        <dbReference type="EMBL" id="CAD7078692.1"/>
    </source>
</evidence>
<dbReference type="EMBL" id="LR899009">
    <property type="protein sequence ID" value="CAD7078692.1"/>
    <property type="molecule type" value="Genomic_DNA"/>
</dbReference>
<accession>A0A7R8UDB7</accession>
<feature type="domain" description="Mutator-like transposase" evidence="1">
    <location>
        <begin position="1"/>
        <end position="64"/>
    </location>
</feature>
<reference evidence="2 3" key="1">
    <citation type="submission" date="2020-11" db="EMBL/GenBank/DDBJ databases">
        <authorList>
            <person name="Wallbank WR R."/>
            <person name="Pardo Diaz C."/>
            <person name="Kozak K."/>
            <person name="Martin S."/>
            <person name="Jiggins C."/>
            <person name="Moest M."/>
            <person name="Warren A I."/>
            <person name="Generalovic N T."/>
            <person name="Byers J.R.P. K."/>
            <person name="Montejo-Kovacevich G."/>
            <person name="Yen C E."/>
        </authorList>
    </citation>
    <scope>NUCLEOTIDE SEQUENCE [LARGE SCALE GENOMIC DNA]</scope>
</reference>
<proteinExistence type="predicted"/>